<feature type="transmembrane region" description="Helical" evidence="10">
    <location>
        <begin position="162"/>
        <end position="181"/>
    </location>
</feature>
<dbReference type="OrthoDB" id="9780507at2"/>
<evidence type="ECO:0000256" key="5">
    <source>
        <dbReference type="ARBA" id="ARBA00022801"/>
    </source>
</evidence>
<dbReference type="SMART" id="SM00014">
    <property type="entry name" value="acidPPc"/>
    <property type="match status" value="1"/>
</dbReference>
<reference evidence="12 14" key="1">
    <citation type="submission" date="2015-07" db="EMBL/GenBank/DDBJ databases">
        <title>Foodborne Vibrio parahaemolyticus Isolates.</title>
        <authorList>
            <person name="Ronholm J."/>
            <person name="Petronella N."/>
            <person name="Kenwell R."/>
            <person name="Banerjee S."/>
        </authorList>
    </citation>
    <scope>NUCLEOTIDE SEQUENCE [LARGE SCALE GENOMIC DNA]</scope>
    <source>
        <strain evidence="12 14">HS-06-05</strain>
    </source>
</reference>
<dbReference type="CDD" id="cd01610">
    <property type="entry name" value="PAP2_like"/>
    <property type="match status" value="1"/>
</dbReference>
<dbReference type="EMBL" id="JABCLB010002612">
    <property type="protein sequence ID" value="NMU87356.1"/>
    <property type="molecule type" value="Genomic_DNA"/>
</dbReference>
<dbReference type="GO" id="GO:0005886">
    <property type="term" value="C:plasma membrane"/>
    <property type="evidence" value="ECO:0007669"/>
    <property type="project" value="UniProtKB-SubCell"/>
</dbReference>
<dbReference type="Proteomes" id="UP000518904">
    <property type="component" value="Unassembled WGS sequence"/>
</dbReference>
<reference evidence="13 15" key="2">
    <citation type="submission" date="2020-04" db="EMBL/GenBank/DDBJ databases">
        <title>Whole-genome sequencing of Vibrio spp. from China reveals different genetic environments of blaCTX-M-14 among diverse lineages.</title>
        <authorList>
            <person name="Zheng Z."/>
            <person name="Ye L."/>
            <person name="Chen S."/>
        </authorList>
    </citation>
    <scope>NUCLEOTIDE SEQUENCE [LARGE SCALE GENOMIC DNA]</scope>
    <source>
        <strain evidence="13 15">Vb0551</strain>
    </source>
</reference>
<dbReference type="OMA" id="VFWYVLM"/>
<organism evidence="13 15">
    <name type="scientific">Vibrio parahaemolyticus</name>
    <dbReference type="NCBI Taxonomy" id="670"/>
    <lineage>
        <taxon>Bacteria</taxon>
        <taxon>Pseudomonadati</taxon>
        <taxon>Pseudomonadota</taxon>
        <taxon>Gammaproteobacteria</taxon>
        <taxon>Vibrionales</taxon>
        <taxon>Vibrionaceae</taxon>
        <taxon>Vibrio</taxon>
    </lineage>
</organism>
<evidence type="ECO:0000256" key="10">
    <source>
        <dbReference type="SAM" id="Phobius"/>
    </source>
</evidence>
<keyword evidence="3" id="KW-1003">Cell membrane</keyword>
<evidence type="ECO:0000259" key="11">
    <source>
        <dbReference type="SMART" id="SM00014"/>
    </source>
</evidence>
<dbReference type="PANTHER" id="PTHR14969">
    <property type="entry name" value="SPHINGOSINE-1-PHOSPHATE PHOSPHOHYDROLASE"/>
    <property type="match status" value="1"/>
</dbReference>
<evidence type="ECO:0000256" key="7">
    <source>
        <dbReference type="ARBA" id="ARBA00023136"/>
    </source>
</evidence>
<comment type="subcellular location">
    <subcellularLocation>
        <location evidence="1">Cell membrane</location>
        <topology evidence="1">Multi-pass membrane protein</topology>
    </subcellularLocation>
</comment>
<evidence type="ECO:0000256" key="2">
    <source>
        <dbReference type="ARBA" id="ARBA00012374"/>
    </source>
</evidence>
<dbReference type="Proteomes" id="UP000037697">
    <property type="component" value="Unassembled WGS sequence"/>
</dbReference>
<dbReference type="GeneID" id="1187815"/>
<comment type="catalytic activity">
    <reaction evidence="9">
        <text>di-trans,octa-cis-undecaprenyl diphosphate + H2O = di-trans,octa-cis-undecaprenyl phosphate + phosphate + H(+)</text>
        <dbReference type="Rhea" id="RHEA:28094"/>
        <dbReference type="ChEBI" id="CHEBI:15377"/>
        <dbReference type="ChEBI" id="CHEBI:15378"/>
        <dbReference type="ChEBI" id="CHEBI:43474"/>
        <dbReference type="ChEBI" id="CHEBI:58405"/>
        <dbReference type="ChEBI" id="CHEBI:60392"/>
        <dbReference type="EC" id="3.6.1.27"/>
    </reaction>
</comment>
<evidence type="ECO:0000256" key="4">
    <source>
        <dbReference type="ARBA" id="ARBA00022692"/>
    </source>
</evidence>
<evidence type="ECO:0000313" key="12">
    <source>
        <dbReference type="EMBL" id="KOY28517.1"/>
    </source>
</evidence>
<dbReference type="AlphaFoldDB" id="A0A072FRI8"/>
<evidence type="ECO:0000313" key="14">
    <source>
        <dbReference type="Proteomes" id="UP000037697"/>
    </source>
</evidence>
<evidence type="ECO:0000313" key="13">
    <source>
        <dbReference type="EMBL" id="NMU87356.1"/>
    </source>
</evidence>
<feature type="transmembrane region" description="Helical" evidence="10">
    <location>
        <begin position="67"/>
        <end position="86"/>
    </location>
</feature>
<dbReference type="Gene3D" id="1.20.144.10">
    <property type="entry name" value="Phosphatidic acid phosphatase type 2/haloperoxidase"/>
    <property type="match status" value="1"/>
</dbReference>
<proteinExistence type="predicted"/>
<dbReference type="SUPFAM" id="SSF48317">
    <property type="entry name" value="Acid phosphatase/Vanadium-dependent haloperoxidase"/>
    <property type="match status" value="1"/>
</dbReference>
<dbReference type="EMBL" id="LIRS01000092">
    <property type="protein sequence ID" value="KOY28517.1"/>
    <property type="molecule type" value="Genomic_DNA"/>
</dbReference>
<dbReference type="EC" id="3.6.1.27" evidence="2"/>
<evidence type="ECO:0000313" key="15">
    <source>
        <dbReference type="Proteomes" id="UP000518904"/>
    </source>
</evidence>
<evidence type="ECO:0000256" key="8">
    <source>
        <dbReference type="ARBA" id="ARBA00032707"/>
    </source>
</evidence>
<protein>
    <recommendedName>
        <fullName evidence="2">undecaprenyl-diphosphate phosphatase</fullName>
        <ecNumber evidence="2">3.6.1.27</ecNumber>
    </recommendedName>
    <alternativeName>
        <fullName evidence="8">Undecaprenyl pyrophosphate phosphatase</fullName>
    </alternativeName>
</protein>
<dbReference type="InterPro" id="IPR000326">
    <property type="entry name" value="PAP2/HPO"/>
</dbReference>
<dbReference type="RefSeq" id="WP_005480556.1">
    <property type="nucleotide sequence ID" value="NZ_CAMFHQ010000003.1"/>
</dbReference>
<feature type="domain" description="Phosphatidic acid phosphatase type 2/haloperoxidase" evidence="11">
    <location>
        <begin position="71"/>
        <end position="177"/>
    </location>
</feature>
<dbReference type="PANTHER" id="PTHR14969:SF62">
    <property type="entry name" value="DECAPRENYLPHOSPHORYL-5-PHOSPHORIBOSE PHOSPHATASE RV3807C-RELATED"/>
    <property type="match status" value="1"/>
</dbReference>
<dbReference type="InterPro" id="IPR036938">
    <property type="entry name" value="PAP2/HPO_sf"/>
</dbReference>
<name>A0A072FRI8_VIBPH</name>
<dbReference type="Pfam" id="PF01569">
    <property type="entry name" value="PAP2"/>
    <property type="match status" value="1"/>
</dbReference>
<sequence length="182" mass="19889">MRTIETITQPIATIAKFDLAFSSVCLQHRFNQQVANISKGVSHSGDGHLYVVLGLLAWYLDKEHGSWFMLAGLLAFAVELPIYWTLKNSFKRRRPEELSALLPAFITPSDRYSLPSGHTAAAFVMATLINHYYPELGYAAFFWASLIGTARILLGVHFFTDVIIGALLGSACGALAIAIVGG</sequence>
<comment type="caution">
    <text evidence="13">The sequence shown here is derived from an EMBL/GenBank/DDBJ whole genome shotgun (WGS) entry which is preliminary data.</text>
</comment>
<dbReference type="GO" id="GO:0050380">
    <property type="term" value="F:undecaprenyl-diphosphatase activity"/>
    <property type="evidence" value="ECO:0007669"/>
    <property type="project" value="UniProtKB-EC"/>
</dbReference>
<keyword evidence="6 10" id="KW-1133">Transmembrane helix</keyword>
<keyword evidence="7 10" id="KW-0472">Membrane</keyword>
<gene>
    <name evidence="12" type="ORF">ACX05_17710</name>
    <name evidence="13" type="ORF">HKB16_31390</name>
</gene>
<accession>A0A072FRI8</accession>
<evidence type="ECO:0000256" key="1">
    <source>
        <dbReference type="ARBA" id="ARBA00004651"/>
    </source>
</evidence>
<keyword evidence="5" id="KW-0378">Hydrolase</keyword>
<evidence type="ECO:0000256" key="3">
    <source>
        <dbReference type="ARBA" id="ARBA00022475"/>
    </source>
</evidence>
<evidence type="ECO:0000256" key="6">
    <source>
        <dbReference type="ARBA" id="ARBA00022989"/>
    </source>
</evidence>
<feature type="transmembrane region" description="Helical" evidence="10">
    <location>
        <begin position="136"/>
        <end position="156"/>
    </location>
</feature>
<evidence type="ECO:0000256" key="9">
    <source>
        <dbReference type="ARBA" id="ARBA00047594"/>
    </source>
</evidence>
<keyword evidence="4 10" id="KW-0812">Transmembrane</keyword>